<keyword evidence="3" id="KW-1185">Reference proteome</keyword>
<evidence type="ECO:0000259" key="1">
    <source>
        <dbReference type="SMART" id="SM00881"/>
    </source>
</evidence>
<accession>A0A2W4EWX4</accession>
<dbReference type="Proteomes" id="UP000248925">
    <property type="component" value="Unassembled WGS sequence"/>
</dbReference>
<sequence length="145" mass="15961">MNHDHYSDDYLAGLLSSVKNVAVVGASVWDDRPSHWICGFLLGKGYHVFPVNPAYEGQTLMGQKVYAHLGDICDHIDMVDVFRPAGDFAGVVDEVLALADRPHVIWGQLTVRDDTAARKAEEAGLKVVMDRALAVEYALVHLAHH</sequence>
<proteinExistence type="predicted"/>
<dbReference type="OrthoDB" id="9804695at2"/>
<dbReference type="RefSeq" id="WP_111159818.1">
    <property type="nucleotide sequence ID" value="NZ_PCDP01000028.1"/>
</dbReference>
<evidence type="ECO:0000313" key="3">
    <source>
        <dbReference type="Proteomes" id="UP000248925"/>
    </source>
</evidence>
<dbReference type="AlphaFoldDB" id="A0A2W4EWX4"/>
<evidence type="ECO:0000313" key="2">
    <source>
        <dbReference type="EMBL" id="PZM15053.1"/>
    </source>
</evidence>
<name>A0A2W4EWX4_9HYPH</name>
<dbReference type="SUPFAM" id="SSF51735">
    <property type="entry name" value="NAD(P)-binding Rossmann-fold domains"/>
    <property type="match status" value="1"/>
</dbReference>
<dbReference type="Gene3D" id="3.40.50.720">
    <property type="entry name" value="NAD(P)-binding Rossmann-like Domain"/>
    <property type="match status" value="1"/>
</dbReference>
<dbReference type="EMBL" id="PCDP01000028">
    <property type="protein sequence ID" value="PZM15053.1"/>
    <property type="molecule type" value="Genomic_DNA"/>
</dbReference>
<comment type="caution">
    <text evidence="2">The sequence shown here is derived from an EMBL/GenBank/DDBJ whole genome shotgun (WGS) entry which is preliminary data.</text>
</comment>
<reference evidence="2 3" key="1">
    <citation type="journal article" date="2018" name="Sci. Rep.">
        <title>Rhizobium tumorigenes sp. nov., a novel plant tumorigenic bacterium isolated from cane gall tumors on thornless blackberry.</title>
        <authorList>
            <person name="Kuzmanovi N."/>
            <person name="Smalla K."/>
            <person name="Gronow S."/>
            <person name="PuBawska J."/>
        </authorList>
    </citation>
    <scope>NUCLEOTIDE SEQUENCE [LARGE SCALE GENOMIC DNA]</scope>
    <source>
        <strain evidence="2 3">CCBAU 85046</strain>
    </source>
</reference>
<dbReference type="Pfam" id="PF13380">
    <property type="entry name" value="CoA_binding_2"/>
    <property type="match status" value="1"/>
</dbReference>
<dbReference type="PANTHER" id="PTHR33303:SF2">
    <property type="entry name" value="COA-BINDING DOMAIN-CONTAINING PROTEIN"/>
    <property type="match status" value="1"/>
</dbReference>
<dbReference type="InterPro" id="IPR003781">
    <property type="entry name" value="CoA-bd"/>
</dbReference>
<dbReference type="SMART" id="SM00881">
    <property type="entry name" value="CoA_binding"/>
    <property type="match status" value="1"/>
</dbReference>
<organism evidence="2 3">
    <name type="scientific">Rhizobium tubonense</name>
    <dbReference type="NCBI Taxonomy" id="484088"/>
    <lineage>
        <taxon>Bacteria</taxon>
        <taxon>Pseudomonadati</taxon>
        <taxon>Pseudomonadota</taxon>
        <taxon>Alphaproteobacteria</taxon>
        <taxon>Hyphomicrobiales</taxon>
        <taxon>Rhizobiaceae</taxon>
        <taxon>Rhizobium/Agrobacterium group</taxon>
        <taxon>Rhizobium</taxon>
    </lineage>
</organism>
<feature type="domain" description="CoA-binding" evidence="1">
    <location>
        <begin position="14"/>
        <end position="111"/>
    </location>
</feature>
<dbReference type="PANTHER" id="PTHR33303">
    <property type="entry name" value="CYTOPLASMIC PROTEIN-RELATED"/>
    <property type="match status" value="1"/>
</dbReference>
<gene>
    <name evidence="2" type="ORF">CPY51_08390</name>
</gene>
<dbReference type="InterPro" id="IPR036291">
    <property type="entry name" value="NAD(P)-bd_dom_sf"/>
</dbReference>
<protein>
    <submittedName>
        <fullName evidence="2">CoA-binding protein</fullName>
    </submittedName>
</protein>